<keyword evidence="3" id="KW-1185">Reference proteome</keyword>
<protein>
    <submittedName>
        <fullName evidence="2">Uncharacterized protein</fullName>
    </submittedName>
</protein>
<evidence type="ECO:0000313" key="3">
    <source>
        <dbReference type="Proteomes" id="UP001148786"/>
    </source>
</evidence>
<dbReference type="EMBL" id="JANKHO010000505">
    <property type="protein sequence ID" value="KAJ3509099.1"/>
    <property type="molecule type" value="Genomic_DNA"/>
</dbReference>
<organism evidence="2 3">
    <name type="scientific">Agrocybe chaxingu</name>
    <dbReference type="NCBI Taxonomy" id="84603"/>
    <lineage>
        <taxon>Eukaryota</taxon>
        <taxon>Fungi</taxon>
        <taxon>Dikarya</taxon>
        <taxon>Basidiomycota</taxon>
        <taxon>Agaricomycotina</taxon>
        <taxon>Agaricomycetes</taxon>
        <taxon>Agaricomycetidae</taxon>
        <taxon>Agaricales</taxon>
        <taxon>Agaricineae</taxon>
        <taxon>Strophariaceae</taxon>
        <taxon>Agrocybe</taxon>
    </lineage>
</organism>
<feature type="compositionally biased region" description="Low complexity" evidence="1">
    <location>
        <begin position="170"/>
        <end position="193"/>
    </location>
</feature>
<feature type="compositionally biased region" description="Basic and acidic residues" evidence="1">
    <location>
        <begin position="338"/>
        <end position="354"/>
    </location>
</feature>
<feature type="compositionally biased region" description="Pro residues" evidence="1">
    <location>
        <begin position="378"/>
        <end position="394"/>
    </location>
</feature>
<comment type="caution">
    <text evidence="2">The sequence shown here is derived from an EMBL/GenBank/DDBJ whole genome shotgun (WGS) entry which is preliminary data.</text>
</comment>
<feature type="region of interest" description="Disordered" evidence="1">
    <location>
        <begin position="237"/>
        <end position="418"/>
    </location>
</feature>
<dbReference type="OrthoDB" id="3002189at2759"/>
<gene>
    <name evidence="2" type="ORF">NLJ89_g5398</name>
</gene>
<dbReference type="Proteomes" id="UP001148786">
    <property type="component" value="Unassembled WGS sequence"/>
</dbReference>
<proteinExistence type="predicted"/>
<accession>A0A9W8MWY7</accession>
<evidence type="ECO:0000256" key="1">
    <source>
        <dbReference type="SAM" id="MobiDB-lite"/>
    </source>
</evidence>
<feature type="compositionally biased region" description="Pro residues" evidence="1">
    <location>
        <begin position="285"/>
        <end position="299"/>
    </location>
</feature>
<feature type="compositionally biased region" description="Low complexity" evidence="1">
    <location>
        <begin position="395"/>
        <end position="411"/>
    </location>
</feature>
<feature type="region of interest" description="Disordered" evidence="1">
    <location>
        <begin position="161"/>
        <end position="195"/>
    </location>
</feature>
<sequence length="483" mass="52468">MFRGRFTHPDLDVLDSPLVSATPFTCTTGIPGSALAERIFNDPESWEDTDGEEGDYPEDIDADSLAWLTEEIEKIKAHSAGLEPHPSFAHASSDTKGATLMPPVSAVPQNVRESIRTGLKRRLTRKKSVRPISLAALFQPSDEDFSSDIQKQLSKILESGGIPHHIRPHPLSSALSPPSTSGSLTSNASSLDSPLQIQTASTVAHSNGGESPSPVAIYSASATLSFLEWYGIYPDSPRLDPSRQKSMRQKSVRQKGPALQVPSPKYPVRPSSLLSPTMTPTEALMPPPPKRGASVPPPESIQSGQATDLRPPTPPGLSRTPSPFHANEGAQASSAAHARSDSISRHRQLAHELLAHGSRSSSTSRERSAEASLAFPSTAPPPYTKTPSPQPPPSRSSSRTTNNSIVTSTTPFAAFPPSLQNRQRPLVRTLVQARHLNPNSKHDLPRLLRDVLLQRFLLLPRLWWSVPQRLPRTATPRRLRRSA</sequence>
<dbReference type="AlphaFoldDB" id="A0A9W8MWY7"/>
<evidence type="ECO:0000313" key="2">
    <source>
        <dbReference type="EMBL" id="KAJ3509099.1"/>
    </source>
</evidence>
<reference evidence="2" key="1">
    <citation type="submission" date="2022-07" db="EMBL/GenBank/DDBJ databases">
        <title>Genome Sequence of Agrocybe chaxingu.</title>
        <authorList>
            <person name="Buettner E."/>
        </authorList>
    </citation>
    <scope>NUCLEOTIDE SEQUENCE</scope>
    <source>
        <strain evidence="2">MP-N11</strain>
    </source>
</reference>
<name>A0A9W8MWY7_9AGAR</name>